<feature type="region of interest" description="Disordered" evidence="2">
    <location>
        <begin position="413"/>
        <end position="455"/>
    </location>
</feature>
<keyword evidence="4" id="KW-1185">Reference proteome</keyword>
<gene>
    <name evidence="3" type="ORF">CFOLD11_11740</name>
</gene>
<dbReference type="AlphaFoldDB" id="A0A9W6DA62"/>
<evidence type="ECO:0000256" key="2">
    <source>
        <dbReference type="SAM" id="MobiDB-lite"/>
    </source>
</evidence>
<feature type="compositionally biased region" description="Basic and acidic residues" evidence="2">
    <location>
        <begin position="422"/>
        <end position="450"/>
    </location>
</feature>
<dbReference type="EMBL" id="BQXY01000001">
    <property type="protein sequence ID" value="GKU24348.1"/>
    <property type="molecule type" value="Genomic_DNA"/>
</dbReference>
<dbReference type="Proteomes" id="UP001057868">
    <property type="component" value="Unassembled WGS sequence"/>
</dbReference>
<accession>A0A9W6DA62</accession>
<dbReference type="RefSeq" id="WP_261851357.1">
    <property type="nucleotide sequence ID" value="NZ_BQXY01000001.1"/>
</dbReference>
<protein>
    <submittedName>
        <fullName evidence="3">Uncharacterized protein</fullName>
    </submittedName>
</protein>
<name>A0A9W6DA62_9CLOT</name>
<evidence type="ECO:0000313" key="4">
    <source>
        <dbReference type="Proteomes" id="UP001057868"/>
    </source>
</evidence>
<comment type="caution">
    <text evidence="3">The sequence shown here is derived from an EMBL/GenBank/DDBJ whole genome shotgun (WGS) entry which is preliminary data.</text>
</comment>
<reference evidence="3" key="1">
    <citation type="journal article" date="2023" name="Int. J. Syst. Evol. Microbiol.">
        <title>&lt;i&gt;Clostridium folliculivorans&lt;/i&gt; sp. nov., isolated from soil samples of an organic paddy in Japan.</title>
        <authorList>
            <person name="Tazawa J."/>
            <person name="Kobayashi H."/>
            <person name="Tanizawa Y."/>
            <person name="Uchino A."/>
            <person name="Tanaka F."/>
            <person name="Urashima Y."/>
            <person name="Miura S."/>
            <person name="Sakamoto M."/>
            <person name="Ohkuma M."/>
            <person name="Tohno M."/>
        </authorList>
    </citation>
    <scope>NUCLEOTIDE SEQUENCE</scope>
    <source>
        <strain evidence="3">D1-1</strain>
    </source>
</reference>
<feature type="coiled-coil region" evidence="1">
    <location>
        <begin position="365"/>
        <end position="412"/>
    </location>
</feature>
<sequence>MDAIRITRLFSNNEKLSEKLLFELNKYKFFTESAVPNIAVLCSDDSLKNEISNIYDKAQSNYIIDNFSIAQENGDLLEKIMNTDAVIIYTNALKIAPKDLYDIVSAVSVTNKKVFVLLGGWNALPRETVLIKRRLSQVAKEFQRNDIVMVKGAYGGETVEGLECLSDAFKAAFDSIKSNFKEYRYKQEEALYLLHKKAVNAEINEIHKSIINTNEKVLSYLDFIYKKQLGLGLAFKNANIGLIDVVGDLKDKMDGLNSGEFVDYLKDSLDEEGLNDINRIVEKFKEKMVEKVTQFLEAINDSPKTDVNIKFDGLIQECINEMQYVVSELGRLNYVNGVLLKELADFTQEISSLANLQGKVKGEFKESMEKVINKLKGQINSIQVNTKKFVYLDTADKTVDRLETVIEMIKNEKGSEDEDKEEADRSKEESEKTTKTSEESNESSEERKETSEEDNEIFEKIKEVAGIGRKITDAKAAAIEDITRELIESAKVTVLAQMDAIMQTTKNGIQSQAKYYVDLYFQSIISGINKISDDLVIQKKILKSID</sequence>
<evidence type="ECO:0000313" key="3">
    <source>
        <dbReference type="EMBL" id="GKU24348.1"/>
    </source>
</evidence>
<keyword evidence="1" id="KW-0175">Coiled coil</keyword>
<evidence type="ECO:0000256" key="1">
    <source>
        <dbReference type="SAM" id="Coils"/>
    </source>
</evidence>
<proteinExistence type="predicted"/>
<organism evidence="3 4">
    <name type="scientific">Clostridium folliculivorans</name>
    <dbReference type="NCBI Taxonomy" id="2886038"/>
    <lineage>
        <taxon>Bacteria</taxon>
        <taxon>Bacillati</taxon>
        <taxon>Bacillota</taxon>
        <taxon>Clostridia</taxon>
        <taxon>Eubacteriales</taxon>
        <taxon>Clostridiaceae</taxon>
        <taxon>Clostridium</taxon>
    </lineage>
</organism>